<dbReference type="SUPFAM" id="SSF48452">
    <property type="entry name" value="TPR-like"/>
    <property type="match status" value="1"/>
</dbReference>
<dbReference type="InterPro" id="IPR011990">
    <property type="entry name" value="TPR-like_helical_dom_sf"/>
</dbReference>
<dbReference type="AlphaFoldDB" id="A0A9P7ZE46"/>
<gene>
    <name evidence="1" type="ORF">F5Z01DRAFT_667675</name>
</gene>
<dbReference type="GeneID" id="70295201"/>
<sequence>MMQDSTIGRIQLLERQVATAGSDTTLATECLECLLKPEYGDLGRISRLLGKTTGSGDPVSQSPDTDTDFYHYAAKHWIIHLVAIPLPSARLVELTVRFLTSVQFCYWAEFSVKDPGDIQAIRSADYDLRRWSKSLPDSLSGQLKVEEYFETPYTTLHAQYTNYEDDELPQWLTLMRLGAYYFDQGSTSKMGDVRTRAANGLAQLLGKCNPTTLQARADAAYAPLLKGDALKAHDIYVHVAQDQQSFSKGGSRLSYYKTLVSQGQAEYLMSKYTSALATLSRSSSWFLQEKGDKSNYYLTAHLWQSLVVSAKNGLEEAIKSLEEIREKREQRYGRLDGFANTVRIILGDLYRRAGSYDQSIRNAESGLHFREQVRPFSHLAVIDAALRLVIVYRHFGLADRALKLLVKVNDEGEINQGDKFVQLCQVRHLHSLLLYEGREVSKAIAQLYDFVTCLDPRQTNRAILWALLDLALMMRHRNAPGDAELAHLLFGGLVIPQVDDDDDRERDSDRVLKLAEKALLTFRRESLEEAERLLHEEGMTWSRPEFLWLPLGMPAADTTWIAEPGMNDSTQRHKFEVAVGRKERPQMP</sequence>
<dbReference type="Proteomes" id="UP000887229">
    <property type="component" value="Unassembled WGS sequence"/>
</dbReference>
<name>A0A9P7ZE46_9HYPO</name>
<dbReference type="Gene3D" id="1.25.40.10">
    <property type="entry name" value="Tetratricopeptide repeat domain"/>
    <property type="match status" value="1"/>
</dbReference>
<protein>
    <submittedName>
        <fullName evidence="1">Uncharacterized protein</fullName>
    </submittedName>
</protein>
<comment type="caution">
    <text evidence="1">The sequence shown here is derived from an EMBL/GenBank/DDBJ whole genome shotgun (WGS) entry which is preliminary data.</text>
</comment>
<reference evidence="1" key="1">
    <citation type="journal article" date="2021" name="IMA Fungus">
        <title>Genomic characterization of three marine fungi, including Emericellopsis atlantica sp. nov. with signatures of a generalist lifestyle and marine biomass degradation.</title>
        <authorList>
            <person name="Hagestad O.C."/>
            <person name="Hou L."/>
            <person name="Andersen J.H."/>
            <person name="Hansen E.H."/>
            <person name="Altermark B."/>
            <person name="Li C."/>
            <person name="Kuhnert E."/>
            <person name="Cox R.J."/>
            <person name="Crous P.W."/>
            <person name="Spatafora J.W."/>
            <person name="Lail K."/>
            <person name="Amirebrahimi M."/>
            <person name="Lipzen A."/>
            <person name="Pangilinan J."/>
            <person name="Andreopoulos W."/>
            <person name="Hayes R.D."/>
            <person name="Ng V."/>
            <person name="Grigoriev I.V."/>
            <person name="Jackson S.A."/>
            <person name="Sutton T.D.S."/>
            <person name="Dobson A.D.W."/>
            <person name="Rama T."/>
        </authorList>
    </citation>
    <scope>NUCLEOTIDE SEQUENCE</scope>
    <source>
        <strain evidence="1">TS7</strain>
    </source>
</reference>
<evidence type="ECO:0000313" key="1">
    <source>
        <dbReference type="EMBL" id="KAG9249977.1"/>
    </source>
</evidence>
<evidence type="ECO:0000313" key="2">
    <source>
        <dbReference type="Proteomes" id="UP000887229"/>
    </source>
</evidence>
<keyword evidence="2" id="KW-1185">Reference proteome</keyword>
<accession>A0A9P7ZE46</accession>
<dbReference type="OrthoDB" id="21416at2759"/>
<organism evidence="1 2">
    <name type="scientific">Emericellopsis atlantica</name>
    <dbReference type="NCBI Taxonomy" id="2614577"/>
    <lineage>
        <taxon>Eukaryota</taxon>
        <taxon>Fungi</taxon>
        <taxon>Dikarya</taxon>
        <taxon>Ascomycota</taxon>
        <taxon>Pezizomycotina</taxon>
        <taxon>Sordariomycetes</taxon>
        <taxon>Hypocreomycetidae</taxon>
        <taxon>Hypocreales</taxon>
        <taxon>Bionectriaceae</taxon>
        <taxon>Emericellopsis</taxon>
    </lineage>
</organism>
<proteinExistence type="predicted"/>
<dbReference type="RefSeq" id="XP_046113901.1">
    <property type="nucleotide sequence ID" value="XM_046264298.1"/>
</dbReference>
<dbReference type="EMBL" id="MU251286">
    <property type="protein sequence ID" value="KAG9249977.1"/>
    <property type="molecule type" value="Genomic_DNA"/>
</dbReference>